<comment type="caution">
    <text evidence="2">The sequence shown here is derived from an EMBL/GenBank/DDBJ whole genome shotgun (WGS) entry which is preliminary data.</text>
</comment>
<evidence type="ECO:0000313" key="2">
    <source>
        <dbReference type="EMBL" id="NYE47227.1"/>
    </source>
</evidence>
<evidence type="ECO:0000256" key="1">
    <source>
        <dbReference type="SAM" id="SignalP"/>
    </source>
</evidence>
<sequence>MIATTARRIVFAGIVIPALVLGAPAVAMADTYYEAEYSKAGSHGAFSYHVKSYADDDGDVFFKKSFSKAGSHGAFSYSVSSGSD</sequence>
<gene>
    <name evidence="2" type="ORF">HDA32_002347</name>
</gene>
<feature type="chain" id="PRO_5032529971" evidence="1">
    <location>
        <begin position="30"/>
        <end position="84"/>
    </location>
</feature>
<name>A0A852TVA8_9ACTN</name>
<dbReference type="AlphaFoldDB" id="A0A852TVA8"/>
<keyword evidence="1" id="KW-0732">Signal</keyword>
<proteinExistence type="predicted"/>
<protein>
    <submittedName>
        <fullName evidence="2">Uncharacterized protein</fullName>
    </submittedName>
</protein>
<keyword evidence="3" id="KW-1185">Reference proteome</keyword>
<dbReference type="EMBL" id="JACCCC010000001">
    <property type="protein sequence ID" value="NYE47227.1"/>
    <property type="molecule type" value="Genomic_DNA"/>
</dbReference>
<reference evidence="2 3" key="1">
    <citation type="submission" date="2020-07" db="EMBL/GenBank/DDBJ databases">
        <title>Sequencing the genomes of 1000 actinobacteria strains.</title>
        <authorList>
            <person name="Klenk H.-P."/>
        </authorList>
    </citation>
    <scope>NUCLEOTIDE SEQUENCE [LARGE SCALE GENOMIC DNA]</scope>
    <source>
        <strain evidence="2 3">CXB654</strain>
    </source>
</reference>
<accession>A0A852TVA8</accession>
<evidence type="ECO:0000313" key="3">
    <source>
        <dbReference type="Proteomes" id="UP000589036"/>
    </source>
</evidence>
<feature type="signal peptide" evidence="1">
    <location>
        <begin position="1"/>
        <end position="29"/>
    </location>
</feature>
<organism evidence="2 3">
    <name type="scientific">Spinactinospora alkalitolerans</name>
    <dbReference type="NCBI Taxonomy" id="687207"/>
    <lineage>
        <taxon>Bacteria</taxon>
        <taxon>Bacillati</taxon>
        <taxon>Actinomycetota</taxon>
        <taxon>Actinomycetes</taxon>
        <taxon>Streptosporangiales</taxon>
        <taxon>Nocardiopsidaceae</taxon>
        <taxon>Spinactinospora</taxon>
    </lineage>
</organism>
<dbReference type="Proteomes" id="UP000589036">
    <property type="component" value="Unassembled WGS sequence"/>
</dbReference>
<dbReference type="RefSeq" id="WP_179643218.1">
    <property type="nucleotide sequence ID" value="NZ_BAAAYY010000047.1"/>
</dbReference>